<gene>
    <name evidence="2" type="ORF">MQH31_15705</name>
</gene>
<evidence type="ECO:0000313" key="2">
    <source>
        <dbReference type="EMBL" id="MCI4659252.1"/>
    </source>
</evidence>
<keyword evidence="3" id="KW-1185">Reference proteome</keyword>
<feature type="transmembrane region" description="Helical" evidence="1">
    <location>
        <begin position="21"/>
        <end position="39"/>
    </location>
</feature>
<dbReference type="EMBL" id="JALGAR010000004">
    <property type="protein sequence ID" value="MCI4659252.1"/>
    <property type="molecule type" value="Genomic_DNA"/>
</dbReference>
<comment type="caution">
    <text evidence="2">The sequence shown here is derived from an EMBL/GenBank/DDBJ whole genome shotgun (WGS) entry which is preliminary data.</text>
</comment>
<keyword evidence="1" id="KW-0472">Membrane</keyword>
<name>A0AA41QWV8_9MICO</name>
<proteinExistence type="predicted"/>
<protein>
    <recommendedName>
        <fullName evidence="4">DUF308 domain-containing protein</fullName>
    </recommendedName>
</protein>
<feature type="transmembrane region" description="Helical" evidence="1">
    <location>
        <begin position="135"/>
        <end position="152"/>
    </location>
</feature>
<accession>A0AA41QWV8</accession>
<feature type="transmembrane region" description="Helical" evidence="1">
    <location>
        <begin position="158"/>
        <end position="179"/>
    </location>
</feature>
<evidence type="ECO:0000256" key="1">
    <source>
        <dbReference type="SAM" id="Phobius"/>
    </source>
</evidence>
<evidence type="ECO:0008006" key="4">
    <source>
        <dbReference type="Google" id="ProtNLM"/>
    </source>
</evidence>
<organism evidence="2 3">
    <name type="scientific">Cryobacterium zhongshanensis</name>
    <dbReference type="NCBI Taxonomy" id="2928153"/>
    <lineage>
        <taxon>Bacteria</taxon>
        <taxon>Bacillati</taxon>
        <taxon>Actinomycetota</taxon>
        <taxon>Actinomycetes</taxon>
        <taxon>Micrococcales</taxon>
        <taxon>Microbacteriaceae</taxon>
        <taxon>Cryobacterium</taxon>
    </lineage>
</organism>
<dbReference type="Proteomes" id="UP001165341">
    <property type="component" value="Unassembled WGS sequence"/>
</dbReference>
<feature type="transmembrane region" description="Helical" evidence="1">
    <location>
        <begin position="102"/>
        <end position="123"/>
    </location>
</feature>
<keyword evidence="1" id="KW-1133">Transmembrane helix</keyword>
<feature type="transmembrane region" description="Helical" evidence="1">
    <location>
        <begin position="45"/>
        <end position="64"/>
    </location>
</feature>
<dbReference type="AlphaFoldDB" id="A0AA41QWV8"/>
<feature type="transmembrane region" description="Helical" evidence="1">
    <location>
        <begin position="76"/>
        <end position="96"/>
    </location>
</feature>
<dbReference type="RefSeq" id="WP_243012817.1">
    <property type="nucleotide sequence ID" value="NZ_JALGAR010000004.1"/>
</dbReference>
<evidence type="ECO:0000313" key="3">
    <source>
        <dbReference type="Proteomes" id="UP001165341"/>
    </source>
</evidence>
<reference evidence="2" key="1">
    <citation type="submission" date="2022-03" db="EMBL/GenBank/DDBJ databases">
        <title>Cryobacterium sp. nov. strain ZS14-85, isolated from Antarctic soil.</title>
        <authorList>
            <person name="Li J."/>
            <person name="Niu G."/>
        </authorList>
    </citation>
    <scope>NUCLEOTIDE SEQUENCE</scope>
    <source>
        <strain evidence="2">ZS14-85</strain>
    </source>
</reference>
<keyword evidence="1" id="KW-0812">Transmembrane</keyword>
<sequence>MAEAPDTAGTDHRTAGYWTVPLVRAGVAVVPAVLITFTANHSPEFGLLVFGAFALASGVVIAVLSRRTLADSRERGAFLVQGIAGVVAGALALVFHGGGLGFFLYLVTVWGIVTGFLELSSGIRARRRDPADHDWLVMGAATALFAIVVLVLPPNVVVSVGLFGAYLVMLAVYLGIAAFSLKWAVAAGAAAASVDSIHPAAPNDSDTQ</sequence>